<evidence type="ECO:0008006" key="4">
    <source>
        <dbReference type="Google" id="ProtNLM"/>
    </source>
</evidence>
<sequence>MKIEKKLFREGPYSDFFSQGVQVGNILTLAGQLGDGEDGKIPESIKEQMANCYANIQNVLKEFGASLDNVIDETWFVTDVSECMDNVGEIFQARELIYGCKPEVSQTLIGITALVSPECKIEIKCIASI</sequence>
<dbReference type="GO" id="GO:0019239">
    <property type="term" value="F:deaminase activity"/>
    <property type="evidence" value="ECO:0007669"/>
    <property type="project" value="TreeGrafter"/>
</dbReference>
<dbReference type="PANTHER" id="PTHR11803">
    <property type="entry name" value="2-IMINOBUTANOATE/2-IMINOPROPANOATE DEAMINASE RIDA"/>
    <property type="match status" value="1"/>
</dbReference>
<dbReference type="Gene3D" id="3.30.1330.40">
    <property type="entry name" value="RutC-like"/>
    <property type="match status" value="1"/>
</dbReference>
<proteinExistence type="inferred from homology"/>
<organism evidence="2 3">
    <name type="scientific">OM182 bacterium MED-G28</name>
    <dbReference type="NCBI Taxonomy" id="1986256"/>
    <lineage>
        <taxon>Bacteria</taxon>
        <taxon>Pseudomonadati</taxon>
        <taxon>Pseudomonadota</taxon>
        <taxon>Gammaproteobacteria</taxon>
        <taxon>OMG group</taxon>
        <taxon>OM182 clade</taxon>
    </lineage>
</organism>
<comment type="caution">
    <text evidence="2">The sequence shown here is derived from an EMBL/GenBank/DDBJ whole genome shotgun (WGS) entry which is preliminary data.</text>
</comment>
<evidence type="ECO:0000256" key="1">
    <source>
        <dbReference type="ARBA" id="ARBA00010552"/>
    </source>
</evidence>
<dbReference type="SUPFAM" id="SSF55298">
    <property type="entry name" value="YjgF-like"/>
    <property type="match status" value="1"/>
</dbReference>
<dbReference type="CDD" id="cd00448">
    <property type="entry name" value="YjgF_YER057c_UK114_family"/>
    <property type="match status" value="1"/>
</dbReference>
<dbReference type="PANTHER" id="PTHR11803:SF58">
    <property type="entry name" value="PROTEIN HMF1-RELATED"/>
    <property type="match status" value="1"/>
</dbReference>
<name>A0A2A5WFM8_9GAMM</name>
<evidence type="ECO:0000313" key="2">
    <source>
        <dbReference type="EMBL" id="PDH35201.1"/>
    </source>
</evidence>
<dbReference type="GO" id="GO:0005829">
    <property type="term" value="C:cytosol"/>
    <property type="evidence" value="ECO:0007669"/>
    <property type="project" value="TreeGrafter"/>
</dbReference>
<dbReference type="InterPro" id="IPR006175">
    <property type="entry name" value="YjgF/YER057c/UK114"/>
</dbReference>
<protein>
    <recommendedName>
        <fullName evidence="4">Enamine deaminase RidA</fullName>
    </recommendedName>
</protein>
<dbReference type="Proteomes" id="UP000219329">
    <property type="component" value="Unassembled WGS sequence"/>
</dbReference>
<dbReference type="Pfam" id="PF01042">
    <property type="entry name" value="Ribonuc_L-PSP"/>
    <property type="match status" value="1"/>
</dbReference>
<accession>A0A2A5WFM8</accession>
<dbReference type="AlphaFoldDB" id="A0A2A5WFM8"/>
<gene>
    <name evidence="2" type="ORF">CNF02_00285</name>
</gene>
<evidence type="ECO:0000313" key="3">
    <source>
        <dbReference type="Proteomes" id="UP000219329"/>
    </source>
</evidence>
<comment type="similarity">
    <text evidence="1">Belongs to the RutC family.</text>
</comment>
<dbReference type="EMBL" id="NTJZ01000001">
    <property type="protein sequence ID" value="PDH35201.1"/>
    <property type="molecule type" value="Genomic_DNA"/>
</dbReference>
<dbReference type="InterPro" id="IPR035959">
    <property type="entry name" value="RutC-like_sf"/>
</dbReference>
<reference evidence="2 3" key="1">
    <citation type="submission" date="2017-08" db="EMBL/GenBank/DDBJ databases">
        <title>Fine stratification of microbial communities through a metagenomic profile of the photic zone.</title>
        <authorList>
            <person name="Haro-Moreno J.M."/>
            <person name="Lopez-Perez M."/>
            <person name="De La Torre J."/>
            <person name="Picazo A."/>
            <person name="Camacho A."/>
            <person name="Rodriguez-Valera F."/>
        </authorList>
    </citation>
    <scope>NUCLEOTIDE SEQUENCE [LARGE SCALE GENOMIC DNA]</scope>
    <source>
        <strain evidence="2">MED-G28</strain>
    </source>
</reference>